<sequence>MTTLLVIGFDPARIPGYDPAPVLTALERGRDAYRAAGIEATEVLVGPDGELPRITAALTARRYDCVLVGGGLRKPPECLELFERVVNLVHRHAPGSAIAFGTSPVDGAEAALRAPAAA</sequence>
<dbReference type="Proteomes" id="UP000549695">
    <property type="component" value="Unassembled WGS sequence"/>
</dbReference>
<comment type="caution">
    <text evidence="1">The sequence shown here is derived from an EMBL/GenBank/DDBJ whole genome shotgun (WGS) entry which is preliminary data.</text>
</comment>
<organism evidence="1 4">
    <name type="scientific">Pseudonocardia alni</name>
    <name type="common">Amycolata alni</name>
    <dbReference type="NCBI Taxonomy" id="33907"/>
    <lineage>
        <taxon>Bacteria</taxon>
        <taxon>Bacillati</taxon>
        <taxon>Actinomycetota</taxon>
        <taxon>Actinomycetes</taxon>
        <taxon>Pseudonocardiales</taxon>
        <taxon>Pseudonocardiaceae</taxon>
        <taxon>Pseudonocardia</taxon>
    </lineage>
</organism>
<gene>
    <name evidence="2" type="ORF">ATL51_5473</name>
    <name evidence="1" type="ORF">HDA37_000805</name>
</gene>
<dbReference type="Proteomes" id="UP000232453">
    <property type="component" value="Unassembled WGS sequence"/>
</dbReference>
<accession>A0AA44UUJ5</accession>
<keyword evidence="4" id="KW-1185">Reference proteome</keyword>
<reference evidence="1 4" key="1">
    <citation type="submission" date="2020-07" db="EMBL/GenBank/DDBJ databases">
        <title>Sequencing the genomes of 1000 actinobacteria strains.</title>
        <authorList>
            <person name="Klenk H.-P."/>
        </authorList>
    </citation>
    <scope>NUCLEOTIDE SEQUENCE [LARGE SCALE GENOMIC DNA]</scope>
    <source>
        <strain evidence="2 3">DSM 44104</strain>
        <strain evidence="1 4">DSM 44749</strain>
    </source>
</reference>
<evidence type="ECO:0000313" key="3">
    <source>
        <dbReference type="Proteomes" id="UP000232453"/>
    </source>
</evidence>
<evidence type="ECO:0000313" key="2">
    <source>
        <dbReference type="EMBL" id="PKB33706.1"/>
    </source>
</evidence>
<protein>
    <submittedName>
        <fullName evidence="1">Uncharacterized protein</fullName>
    </submittedName>
</protein>
<dbReference type="EMBL" id="JACCCZ010000001">
    <property type="protein sequence ID" value="NYG00520.1"/>
    <property type="molecule type" value="Genomic_DNA"/>
</dbReference>
<proteinExistence type="predicted"/>
<dbReference type="AlphaFoldDB" id="A0A852VWW6"/>
<accession>A0A852VWW6</accession>
<evidence type="ECO:0000313" key="4">
    <source>
        <dbReference type="Proteomes" id="UP000549695"/>
    </source>
</evidence>
<dbReference type="RefSeq" id="WP_073577056.1">
    <property type="nucleotide sequence ID" value="NZ_BAAAJZ010000005.1"/>
</dbReference>
<name>A0A852VWW6_PSEA5</name>
<evidence type="ECO:0000313" key="1">
    <source>
        <dbReference type="EMBL" id="NYG00520.1"/>
    </source>
</evidence>
<dbReference type="EMBL" id="PHUJ01000003">
    <property type="protein sequence ID" value="PKB33706.1"/>
    <property type="molecule type" value="Genomic_DNA"/>
</dbReference>
<dbReference type="GeneID" id="98050624"/>